<dbReference type="SUPFAM" id="SSF89372">
    <property type="entry name" value="Fucose-specific lectin"/>
    <property type="match status" value="1"/>
</dbReference>
<name>A0A8H4TM80_9HYPO</name>
<evidence type="ECO:0000313" key="1">
    <source>
        <dbReference type="EMBL" id="KAF4960359.1"/>
    </source>
</evidence>
<dbReference type="Proteomes" id="UP000604273">
    <property type="component" value="Unassembled WGS sequence"/>
</dbReference>
<sequence>MGVVRLNAPRETLSNAIQRVALTNTQNINVHHDFRTGIQRAAQGIAAVDVKGMTYVFFVNSNHQLCYLFSPGPETDDYDPKVVELTDGDLKVKCGSRQIAAAAWQGGNGQEIRIYCIAPEKRQCENKGYIREVSFSSSTGWEHGLLGYKEEGRPYVDKNASLTACVHTWPDKTDIKVFASEKGDNGRPKITMHQYSYGHKKWLGKVISNKVSDWPVLAEVHRIAAIQCYRPAAEKYQLSLFRAGCNYECLSLSSCMVPTLAGNSSAGHFSQPKSLTYKGPMSPGSKANEAA</sequence>
<dbReference type="EMBL" id="JABFAI010000024">
    <property type="protein sequence ID" value="KAF4960359.1"/>
    <property type="molecule type" value="Genomic_DNA"/>
</dbReference>
<evidence type="ECO:0000313" key="2">
    <source>
        <dbReference type="Proteomes" id="UP000604273"/>
    </source>
</evidence>
<proteinExistence type="predicted"/>
<dbReference type="Gene3D" id="2.120.10.70">
    <property type="entry name" value="Fucose-specific lectin"/>
    <property type="match status" value="1"/>
</dbReference>
<comment type="caution">
    <text evidence="1">The sequence shown here is derived from an EMBL/GenBank/DDBJ whole genome shotgun (WGS) entry which is preliminary data.</text>
</comment>
<reference evidence="1" key="1">
    <citation type="journal article" date="2020" name="BMC Genomics">
        <title>Correction to: Identification and distribution of gene clusters required for synthesis of sphingolipid metabolism inhibitors in diverse species of the filamentous fungus Fusarium.</title>
        <authorList>
            <person name="Kim H.S."/>
            <person name="Lohmar J.M."/>
            <person name="Busman M."/>
            <person name="Brown D.W."/>
            <person name="Naumann T.A."/>
            <person name="Divon H.H."/>
            <person name="Lysoe E."/>
            <person name="Uhlig S."/>
            <person name="Proctor R.H."/>
        </authorList>
    </citation>
    <scope>NUCLEOTIDE SEQUENCE</scope>
    <source>
        <strain evidence="1">NRRL 45417</strain>
    </source>
</reference>
<gene>
    <name evidence="1" type="ORF">FGADI_1006</name>
</gene>
<dbReference type="AlphaFoldDB" id="A0A8H4TM80"/>
<accession>A0A8H4TM80</accession>
<dbReference type="OrthoDB" id="4652505at2759"/>
<keyword evidence="2" id="KW-1185">Reference proteome</keyword>
<protein>
    <recommendedName>
        <fullName evidence="3">Fucose-specific lectin</fullName>
    </recommendedName>
</protein>
<evidence type="ECO:0008006" key="3">
    <source>
        <dbReference type="Google" id="ProtNLM"/>
    </source>
</evidence>
<organism evidence="1 2">
    <name type="scientific">Fusarium gaditjirri</name>
    <dbReference type="NCBI Taxonomy" id="282569"/>
    <lineage>
        <taxon>Eukaryota</taxon>
        <taxon>Fungi</taxon>
        <taxon>Dikarya</taxon>
        <taxon>Ascomycota</taxon>
        <taxon>Pezizomycotina</taxon>
        <taxon>Sordariomycetes</taxon>
        <taxon>Hypocreomycetidae</taxon>
        <taxon>Hypocreales</taxon>
        <taxon>Nectriaceae</taxon>
        <taxon>Fusarium</taxon>
        <taxon>Fusarium nisikadoi species complex</taxon>
    </lineage>
</organism>
<reference evidence="1" key="2">
    <citation type="submission" date="2020-05" db="EMBL/GenBank/DDBJ databases">
        <authorList>
            <person name="Kim H.-S."/>
            <person name="Proctor R.H."/>
            <person name="Brown D.W."/>
        </authorList>
    </citation>
    <scope>NUCLEOTIDE SEQUENCE</scope>
    <source>
        <strain evidence="1">NRRL 45417</strain>
    </source>
</reference>